<keyword evidence="4 7" id="KW-0812">Transmembrane</keyword>
<feature type="domain" description="Prepilin peptidase A24 N-terminal" evidence="9">
    <location>
        <begin position="15"/>
        <end position="94"/>
    </location>
</feature>
<dbReference type="PANTHER" id="PTHR30487:SF0">
    <property type="entry name" value="PREPILIN LEADER PEPTIDASE_N-METHYLTRANSFERASE-RELATED"/>
    <property type="match status" value="1"/>
</dbReference>
<evidence type="ECO:0000256" key="7">
    <source>
        <dbReference type="SAM" id="Phobius"/>
    </source>
</evidence>
<dbReference type="Gene3D" id="1.20.120.1220">
    <property type="match status" value="1"/>
</dbReference>
<dbReference type="Pfam" id="PF01478">
    <property type="entry name" value="Peptidase_A24"/>
    <property type="match status" value="1"/>
</dbReference>
<dbReference type="PANTHER" id="PTHR30487">
    <property type="entry name" value="TYPE 4 PREPILIN-LIKE PROTEINS LEADER PEPTIDE-PROCESSING ENZYME"/>
    <property type="match status" value="1"/>
</dbReference>
<evidence type="ECO:0000256" key="1">
    <source>
        <dbReference type="ARBA" id="ARBA00004651"/>
    </source>
</evidence>
<reference evidence="10 11" key="1">
    <citation type="submission" date="2022-06" db="EMBL/GenBank/DDBJ databases">
        <title>Isolation of gut microbiota from human fecal samples.</title>
        <authorList>
            <person name="Pamer E.G."/>
            <person name="Barat B."/>
            <person name="Waligurski E."/>
            <person name="Medina S."/>
            <person name="Paddock L."/>
            <person name="Mostad J."/>
        </authorList>
    </citation>
    <scope>NUCLEOTIDE SEQUENCE [LARGE SCALE GENOMIC DNA]</scope>
    <source>
        <strain evidence="10 11">DFI.9.73</strain>
    </source>
</reference>
<dbReference type="Proteomes" id="UP001524473">
    <property type="component" value="Unassembled WGS sequence"/>
</dbReference>
<keyword evidence="3" id="KW-1003">Cell membrane</keyword>
<dbReference type="InterPro" id="IPR050882">
    <property type="entry name" value="Prepilin_peptidase/N-MTase"/>
</dbReference>
<name>A0ABT1S2K1_9FIRM</name>
<feature type="transmembrane region" description="Helical" evidence="7">
    <location>
        <begin position="79"/>
        <end position="102"/>
    </location>
</feature>
<keyword evidence="6 7" id="KW-0472">Membrane</keyword>
<comment type="subcellular location">
    <subcellularLocation>
        <location evidence="1">Cell membrane</location>
        <topology evidence="1">Multi-pass membrane protein</topology>
    </subcellularLocation>
</comment>
<dbReference type="InterPro" id="IPR000045">
    <property type="entry name" value="Prepilin_IV_endopep_pep"/>
</dbReference>
<feature type="transmembrane region" description="Helical" evidence="7">
    <location>
        <begin position="236"/>
        <end position="255"/>
    </location>
</feature>
<proteinExistence type="inferred from homology"/>
<evidence type="ECO:0000256" key="2">
    <source>
        <dbReference type="ARBA" id="ARBA00005801"/>
    </source>
</evidence>
<accession>A0ABT1S2K1</accession>
<dbReference type="EMBL" id="JANFZH010000035">
    <property type="protein sequence ID" value="MCQ4841025.1"/>
    <property type="molecule type" value="Genomic_DNA"/>
</dbReference>
<evidence type="ECO:0000313" key="10">
    <source>
        <dbReference type="EMBL" id="MCQ4841025.1"/>
    </source>
</evidence>
<sequence>MAGLLTVCYVLVFFFGAAVFSFCNVAALRIPEKKGFVTGRSRCPGCGKELKWHHTVPVLSYLFLRGKCAYCKQKISPRYLLWELLGGGIACLTFFLQCGSLLSLTALSFFRFLLLFAFFAVLGVVALIDGATMEIPNGPILILAGLGLVSIFLFPETGLIQRGIGIVCVSVPFLLLALVIEGAFGGGDIKLMAACGLFLGWKLNLTALFFALLVGGAWGAWLLLTKRRGRKDQLAFGPFLCAGVTASALFGQQALDWYLKFFTMA</sequence>
<keyword evidence="11" id="KW-1185">Reference proteome</keyword>
<feature type="transmembrane region" description="Helical" evidence="7">
    <location>
        <begin position="109"/>
        <end position="128"/>
    </location>
</feature>
<evidence type="ECO:0000259" key="9">
    <source>
        <dbReference type="Pfam" id="PF06750"/>
    </source>
</evidence>
<organism evidence="10 11">
    <name type="scientific">Neglectibacter timonensis</name>
    <dbReference type="NCBI Taxonomy" id="1776382"/>
    <lineage>
        <taxon>Bacteria</taxon>
        <taxon>Bacillati</taxon>
        <taxon>Bacillota</taxon>
        <taxon>Clostridia</taxon>
        <taxon>Eubacteriales</taxon>
        <taxon>Oscillospiraceae</taxon>
        <taxon>Neglectibacter</taxon>
    </lineage>
</organism>
<gene>
    <name evidence="10" type="ORF">NE695_14005</name>
</gene>
<comment type="similarity">
    <text evidence="2">Belongs to the peptidase A24 family.</text>
</comment>
<feature type="transmembrane region" description="Helical" evidence="7">
    <location>
        <begin position="205"/>
        <end position="224"/>
    </location>
</feature>
<feature type="transmembrane region" description="Helical" evidence="7">
    <location>
        <begin position="140"/>
        <end position="157"/>
    </location>
</feature>
<dbReference type="RefSeq" id="WP_256192206.1">
    <property type="nucleotide sequence ID" value="NZ_CAJKKG010000016.1"/>
</dbReference>
<comment type="caution">
    <text evidence="10">The sequence shown here is derived from an EMBL/GenBank/DDBJ whole genome shotgun (WGS) entry which is preliminary data.</text>
</comment>
<protein>
    <submittedName>
        <fullName evidence="10">Prepilin peptidase</fullName>
    </submittedName>
</protein>
<dbReference type="Pfam" id="PF06750">
    <property type="entry name" value="A24_N_bact"/>
    <property type="match status" value="1"/>
</dbReference>
<evidence type="ECO:0000256" key="6">
    <source>
        <dbReference type="ARBA" id="ARBA00023136"/>
    </source>
</evidence>
<feature type="domain" description="Prepilin type IV endopeptidase peptidase" evidence="8">
    <location>
        <begin position="117"/>
        <end position="219"/>
    </location>
</feature>
<dbReference type="InterPro" id="IPR010627">
    <property type="entry name" value="Prepilin_pept_A24_N"/>
</dbReference>
<evidence type="ECO:0000313" key="11">
    <source>
        <dbReference type="Proteomes" id="UP001524473"/>
    </source>
</evidence>
<evidence type="ECO:0000256" key="4">
    <source>
        <dbReference type="ARBA" id="ARBA00022692"/>
    </source>
</evidence>
<feature type="transmembrane region" description="Helical" evidence="7">
    <location>
        <begin position="164"/>
        <end position="185"/>
    </location>
</feature>
<keyword evidence="5 7" id="KW-1133">Transmembrane helix</keyword>
<evidence type="ECO:0000256" key="5">
    <source>
        <dbReference type="ARBA" id="ARBA00022989"/>
    </source>
</evidence>
<evidence type="ECO:0000259" key="8">
    <source>
        <dbReference type="Pfam" id="PF01478"/>
    </source>
</evidence>
<evidence type="ECO:0000256" key="3">
    <source>
        <dbReference type="ARBA" id="ARBA00022475"/>
    </source>
</evidence>